<dbReference type="Proteomes" id="UP001217089">
    <property type="component" value="Unassembled WGS sequence"/>
</dbReference>
<dbReference type="InterPro" id="IPR009060">
    <property type="entry name" value="UBA-like_sf"/>
</dbReference>
<dbReference type="Pfam" id="PF22562">
    <property type="entry name" value="UBA_7"/>
    <property type="match status" value="1"/>
</dbReference>
<comment type="caution">
    <text evidence="5">The sequence shown here is derived from an EMBL/GenBank/DDBJ whole genome shotgun (WGS) entry which is preliminary data.</text>
</comment>
<name>A0ABQ9FY36_TEGGR</name>
<sequence>MCDFSVTYAVNPGRIDFYSNFILVGLFIKYCQHRTKMESTAGANEGESAFTPREDLITVLMSLSFSRNAAIKGLYYTGNYNADLAATWIMENQDKNLDGPLEDDLEDSDGSEEEYFPETADFYKMVFVVNCELDMGIGKIAAQVAHAALGLHRILLENPQKYGQMLMNWEQFGETKIVTKGENSSQLEQLAAKAESLDLPNYIVNDAGKTQIAAGSMTVLGIMGKIEVLDTITGSLKLL</sequence>
<dbReference type="Gene3D" id="1.10.8.10">
    <property type="entry name" value="DNA helicase RuvA subunit, C-terminal domain"/>
    <property type="match status" value="1"/>
</dbReference>
<dbReference type="InterPro" id="IPR015940">
    <property type="entry name" value="UBA"/>
</dbReference>
<keyword evidence="6" id="KW-1185">Reference proteome</keyword>
<dbReference type="PROSITE" id="PS50030">
    <property type="entry name" value="UBA"/>
    <property type="match status" value="1"/>
</dbReference>
<feature type="domain" description="UBA" evidence="4">
    <location>
        <begin position="51"/>
        <end position="92"/>
    </location>
</feature>
<dbReference type="NCBIfam" id="TIGR00283">
    <property type="entry name" value="arch_pth2"/>
    <property type="match status" value="1"/>
</dbReference>
<reference evidence="5 6" key="1">
    <citation type="submission" date="2022-12" db="EMBL/GenBank/DDBJ databases">
        <title>Chromosome-level genome of Tegillarca granosa.</title>
        <authorList>
            <person name="Kim J."/>
        </authorList>
    </citation>
    <scope>NUCLEOTIDE SEQUENCE [LARGE SCALE GENOMIC DNA]</scope>
    <source>
        <strain evidence="5">Teg-2019</strain>
        <tissue evidence="5">Adductor muscle</tissue>
    </source>
</reference>
<dbReference type="Gene3D" id="3.40.1490.10">
    <property type="entry name" value="Bit1"/>
    <property type="match status" value="1"/>
</dbReference>
<gene>
    <name evidence="5" type="ORF">KUTeg_000580</name>
</gene>
<evidence type="ECO:0000313" key="6">
    <source>
        <dbReference type="Proteomes" id="UP001217089"/>
    </source>
</evidence>
<accession>A0ABQ9FY36</accession>
<proteinExistence type="predicted"/>
<evidence type="ECO:0000256" key="1">
    <source>
        <dbReference type="ARBA" id="ARBA00013260"/>
    </source>
</evidence>
<dbReference type="Pfam" id="PF01981">
    <property type="entry name" value="PTH2"/>
    <property type="match status" value="1"/>
</dbReference>
<dbReference type="PANTHER" id="PTHR12649:SF29">
    <property type="entry name" value="AMINOACYL-TRNA HYDROLASE"/>
    <property type="match status" value="1"/>
</dbReference>
<dbReference type="EMBL" id="JARBDR010000018">
    <property type="protein sequence ID" value="KAJ8322109.1"/>
    <property type="molecule type" value="Genomic_DNA"/>
</dbReference>
<dbReference type="CDD" id="cd14296">
    <property type="entry name" value="UBA1_scUBP14_like"/>
    <property type="match status" value="1"/>
</dbReference>
<dbReference type="CDD" id="cd02430">
    <property type="entry name" value="PTH2"/>
    <property type="match status" value="1"/>
</dbReference>
<dbReference type="InterPro" id="IPR002833">
    <property type="entry name" value="PTH2"/>
</dbReference>
<evidence type="ECO:0000259" key="4">
    <source>
        <dbReference type="PROSITE" id="PS50030"/>
    </source>
</evidence>
<dbReference type="PANTHER" id="PTHR12649">
    <property type="entry name" value="PEPTIDYL-TRNA HYDROLASE 2"/>
    <property type="match status" value="1"/>
</dbReference>
<organism evidence="5 6">
    <name type="scientific">Tegillarca granosa</name>
    <name type="common">Malaysian cockle</name>
    <name type="synonym">Anadara granosa</name>
    <dbReference type="NCBI Taxonomy" id="220873"/>
    <lineage>
        <taxon>Eukaryota</taxon>
        <taxon>Metazoa</taxon>
        <taxon>Spiralia</taxon>
        <taxon>Lophotrochozoa</taxon>
        <taxon>Mollusca</taxon>
        <taxon>Bivalvia</taxon>
        <taxon>Autobranchia</taxon>
        <taxon>Pteriomorphia</taxon>
        <taxon>Arcoida</taxon>
        <taxon>Arcoidea</taxon>
        <taxon>Arcidae</taxon>
        <taxon>Tegillarca</taxon>
    </lineage>
</organism>
<evidence type="ECO:0000313" key="5">
    <source>
        <dbReference type="EMBL" id="KAJ8322109.1"/>
    </source>
</evidence>
<dbReference type="InterPro" id="IPR023476">
    <property type="entry name" value="Pep_tRNA_hydro_II_dom_sf"/>
</dbReference>
<dbReference type="EC" id="3.1.1.29" evidence="1"/>
<protein>
    <recommendedName>
        <fullName evidence="1">peptidyl-tRNA hydrolase</fullName>
        <ecNumber evidence="1">3.1.1.29</ecNumber>
    </recommendedName>
</protein>
<evidence type="ECO:0000256" key="2">
    <source>
        <dbReference type="ARBA" id="ARBA00022801"/>
    </source>
</evidence>
<dbReference type="SUPFAM" id="SSF46934">
    <property type="entry name" value="UBA-like"/>
    <property type="match status" value="1"/>
</dbReference>
<dbReference type="SUPFAM" id="SSF102462">
    <property type="entry name" value="Peptidyl-tRNA hydrolase II"/>
    <property type="match status" value="1"/>
</dbReference>
<keyword evidence="2" id="KW-0378">Hydrolase</keyword>
<evidence type="ECO:0000256" key="3">
    <source>
        <dbReference type="ARBA" id="ARBA00048707"/>
    </source>
</evidence>
<comment type="catalytic activity">
    <reaction evidence="3">
        <text>an N-acyl-L-alpha-aminoacyl-tRNA + H2O = an N-acyl-L-amino acid + a tRNA + H(+)</text>
        <dbReference type="Rhea" id="RHEA:54448"/>
        <dbReference type="Rhea" id="RHEA-COMP:10123"/>
        <dbReference type="Rhea" id="RHEA-COMP:13883"/>
        <dbReference type="ChEBI" id="CHEBI:15377"/>
        <dbReference type="ChEBI" id="CHEBI:15378"/>
        <dbReference type="ChEBI" id="CHEBI:59874"/>
        <dbReference type="ChEBI" id="CHEBI:78442"/>
        <dbReference type="ChEBI" id="CHEBI:138191"/>
        <dbReference type="EC" id="3.1.1.29"/>
    </reaction>
</comment>